<name>A0ABM5X016_9BACL</name>
<organism evidence="1 2">
    <name type="scientific">Planococcus kocurii</name>
    <dbReference type="NCBI Taxonomy" id="1374"/>
    <lineage>
        <taxon>Bacteria</taxon>
        <taxon>Bacillati</taxon>
        <taxon>Bacillota</taxon>
        <taxon>Bacilli</taxon>
        <taxon>Bacillales</taxon>
        <taxon>Caryophanaceae</taxon>
        <taxon>Planococcus</taxon>
    </lineage>
</organism>
<protein>
    <submittedName>
        <fullName evidence="1">Uncharacterized protein</fullName>
    </submittedName>
</protein>
<dbReference type="RefSeq" id="WP_058386572.1">
    <property type="nucleotide sequence ID" value="NZ_CP013661.2"/>
</dbReference>
<sequence>MFNSLVELMEAKNLKDKRSIPWSQICQEESLSENFIKENLDQVNWQLISRYQELSESFIQKYRSRLFWEDIIKAQKLSERFIENYGTKKKWQPINVEQLSKKQQKLVEKEGKPFDAGDYWKFVSMKQQLANSKGLSPAFMERHQNKLAWHELSRYQYLPMPLIHRHANQVDWLLVTRHQVLSERFIEKYSNDVEWETISFHQRLSERFINRHYAKMSFISAEEKRSEAFLYSHFDKLDAASIVEHQDVGEVKKYKPFDVYVLTKDDQRKYILKFHDLTEGLETIQKADEEELYDQLEENSLLAIMEEDFPELAIIGDLRF</sequence>
<evidence type="ECO:0000313" key="2">
    <source>
        <dbReference type="Proteomes" id="UP000065533"/>
    </source>
</evidence>
<accession>A0ABM5X016</accession>
<proteinExistence type="predicted"/>
<evidence type="ECO:0000313" key="1">
    <source>
        <dbReference type="EMBL" id="ALS79931.1"/>
    </source>
</evidence>
<dbReference type="Proteomes" id="UP000065533">
    <property type="component" value="Chromosome"/>
</dbReference>
<keyword evidence="2" id="KW-1185">Reference proteome</keyword>
<gene>
    <name evidence="1" type="ORF">AUO94_15465</name>
</gene>
<reference evidence="1" key="1">
    <citation type="submission" date="2016-01" db="EMBL/GenBank/DDBJ databases">
        <title>Complete genome of Planococcus kocurri type strain.</title>
        <authorList>
            <person name="See-Too W.S."/>
        </authorList>
    </citation>
    <scope>NUCLEOTIDE SEQUENCE [LARGE SCALE GENOMIC DNA]</scope>
    <source>
        <strain evidence="1">ATCC 43650</strain>
    </source>
</reference>
<dbReference type="EMBL" id="CP013661">
    <property type="protein sequence ID" value="ALS79931.1"/>
    <property type="molecule type" value="Genomic_DNA"/>
</dbReference>